<accession>G8UMV5</accession>
<dbReference type="KEGG" id="tfo:BFO_2787"/>
<dbReference type="AlphaFoldDB" id="G8UMV5"/>
<sequence>MTINNWKTALKGRNNSAQCVAKRSVGKQGNPLGGGLKA</sequence>
<dbReference type="EMBL" id="CP003191">
    <property type="protein sequence ID" value="AEW22374.1"/>
    <property type="molecule type" value="Genomic_DNA"/>
</dbReference>
<reference evidence="2" key="1">
    <citation type="submission" date="2011-12" db="EMBL/GenBank/DDBJ databases">
        <title>Complete sequence of Tannerella forsythia ATCC 43037.</title>
        <authorList>
            <person name="Dewhirst F."/>
            <person name="Tanner A."/>
            <person name="Izard J."/>
            <person name="Brinkac L."/>
            <person name="Durkin A.S."/>
            <person name="Hostetler J."/>
            <person name="Shetty J."/>
            <person name="Torralba M."/>
            <person name="Gill S."/>
            <person name="Nelson K."/>
        </authorList>
    </citation>
    <scope>NUCLEOTIDE SEQUENCE [LARGE SCALE GENOMIC DNA]</scope>
    <source>
        <strain evidence="2">ATCC 43037 / JCM 10827 / CCUG 33226 / KCTC 5666 / FDC 338</strain>
    </source>
</reference>
<name>G8UMV5_TANFA</name>
<dbReference type="Proteomes" id="UP000005436">
    <property type="component" value="Chromosome"/>
</dbReference>
<keyword evidence="2" id="KW-1185">Reference proteome</keyword>
<dbReference type="HOGENOM" id="CLU_3334082_0_0_10"/>
<gene>
    <name evidence="1" type="ordered locus">BFO_2787</name>
</gene>
<evidence type="ECO:0000313" key="2">
    <source>
        <dbReference type="Proteomes" id="UP000005436"/>
    </source>
</evidence>
<evidence type="ECO:0000313" key="1">
    <source>
        <dbReference type="EMBL" id="AEW22374.1"/>
    </source>
</evidence>
<protein>
    <submittedName>
        <fullName evidence="1">Uncharacterized protein</fullName>
    </submittedName>
</protein>
<proteinExistence type="predicted"/>
<organism evidence="1 2">
    <name type="scientific">Tannerella forsythia (strain ATCC 43037 / JCM 10827 / CCUG 21028 A / KCTC 5666 / FDC 338)</name>
    <name type="common">Bacteroides forsythus</name>
    <dbReference type="NCBI Taxonomy" id="203275"/>
    <lineage>
        <taxon>Bacteria</taxon>
        <taxon>Pseudomonadati</taxon>
        <taxon>Bacteroidota</taxon>
        <taxon>Bacteroidia</taxon>
        <taxon>Bacteroidales</taxon>
        <taxon>Tannerellaceae</taxon>
        <taxon>Tannerella</taxon>
    </lineage>
</organism>